<feature type="transmembrane region" description="Helical" evidence="5">
    <location>
        <begin position="256"/>
        <end position="275"/>
    </location>
</feature>
<feature type="domain" description="Peptidase S54 rhomboid" evidence="6">
    <location>
        <begin position="186"/>
        <end position="328"/>
    </location>
</feature>
<reference evidence="7" key="1">
    <citation type="submission" date="2020-02" db="EMBL/GenBank/DDBJ databases">
        <authorList>
            <person name="Meier V. D."/>
        </authorList>
    </citation>
    <scope>NUCLEOTIDE SEQUENCE</scope>
    <source>
        <strain evidence="7">AVDCRST_MAG42</strain>
    </source>
</reference>
<feature type="transmembrane region" description="Helical" evidence="5">
    <location>
        <begin position="196"/>
        <end position="215"/>
    </location>
</feature>
<name>A0A6J4GYA5_9BACT</name>
<dbReference type="PANTHER" id="PTHR43731:SF26">
    <property type="entry name" value="RHOMBOID-LIKE PROTEIN 10, CHLOROPLASTIC"/>
    <property type="match status" value="1"/>
</dbReference>
<evidence type="ECO:0000256" key="5">
    <source>
        <dbReference type="SAM" id="Phobius"/>
    </source>
</evidence>
<evidence type="ECO:0000313" key="7">
    <source>
        <dbReference type="EMBL" id="CAA9209256.1"/>
    </source>
</evidence>
<feature type="transmembrane region" description="Helical" evidence="5">
    <location>
        <begin position="141"/>
        <end position="162"/>
    </location>
</feature>
<keyword evidence="4 5" id="KW-0472">Membrane</keyword>
<evidence type="ECO:0000256" key="2">
    <source>
        <dbReference type="ARBA" id="ARBA00022692"/>
    </source>
</evidence>
<dbReference type="InterPro" id="IPR050925">
    <property type="entry name" value="Rhomboid_protease_S54"/>
</dbReference>
<organism evidence="7">
    <name type="scientific">uncultured Chthoniobacterales bacterium</name>
    <dbReference type="NCBI Taxonomy" id="1836801"/>
    <lineage>
        <taxon>Bacteria</taxon>
        <taxon>Pseudomonadati</taxon>
        <taxon>Verrucomicrobiota</taxon>
        <taxon>Spartobacteria</taxon>
        <taxon>Chthoniobacterales</taxon>
        <taxon>environmental samples</taxon>
    </lineage>
</organism>
<dbReference type="PANTHER" id="PTHR43731">
    <property type="entry name" value="RHOMBOID PROTEASE"/>
    <property type="match status" value="1"/>
</dbReference>
<gene>
    <name evidence="7" type="ORF">AVDCRST_MAG42-763</name>
</gene>
<evidence type="ECO:0000259" key="6">
    <source>
        <dbReference type="Pfam" id="PF01694"/>
    </source>
</evidence>
<evidence type="ECO:0000256" key="1">
    <source>
        <dbReference type="ARBA" id="ARBA00004141"/>
    </source>
</evidence>
<dbReference type="InterPro" id="IPR035952">
    <property type="entry name" value="Rhomboid-like_sf"/>
</dbReference>
<feature type="transmembrane region" description="Helical" evidence="5">
    <location>
        <begin position="56"/>
        <end position="73"/>
    </location>
</feature>
<feature type="transmembrane region" description="Helical" evidence="5">
    <location>
        <begin position="6"/>
        <end position="24"/>
    </location>
</feature>
<proteinExistence type="predicted"/>
<feature type="transmembrane region" description="Helical" evidence="5">
    <location>
        <begin position="287"/>
        <end position="303"/>
    </location>
</feature>
<dbReference type="GO" id="GO:0004252">
    <property type="term" value="F:serine-type endopeptidase activity"/>
    <property type="evidence" value="ECO:0007669"/>
    <property type="project" value="InterPro"/>
</dbReference>
<feature type="transmembrane region" description="Helical" evidence="5">
    <location>
        <begin position="227"/>
        <end position="250"/>
    </location>
</feature>
<accession>A0A6J4GYA5</accession>
<comment type="subcellular location">
    <subcellularLocation>
        <location evidence="1">Membrane</location>
        <topology evidence="1">Multi-pass membrane protein</topology>
    </subcellularLocation>
</comment>
<dbReference type="Pfam" id="PF01694">
    <property type="entry name" value="Rhomboid"/>
    <property type="match status" value="1"/>
</dbReference>
<dbReference type="InterPro" id="IPR022764">
    <property type="entry name" value="Peptidase_S54_rhomboid_dom"/>
</dbReference>
<keyword evidence="3 5" id="KW-1133">Transmembrane helix</keyword>
<dbReference type="SUPFAM" id="SSF144091">
    <property type="entry name" value="Rhomboid-like"/>
    <property type="match status" value="1"/>
</dbReference>
<dbReference type="GO" id="GO:0016020">
    <property type="term" value="C:membrane"/>
    <property type="evidence" value="ECO:0007669"/>
    <property type="project" value="UniProtKB-SubCell"/>
</dbReference>
<keyword evidence="2 5" id="KW-0812">Transmembrane</keyword>
<sequence length="337" mass="36905">MLDLNQILLFIAAVSPAILLVQTWRGAADPNWRTGALTVLIVTSIAWMLARPQAGFIGGGAWFFLLFLPATLLRKAMELAQRGEVPKARRLLHALRLLHPRQALREHARVIDVMERAHEHGRALPAVGPRPSMFGRTRTRLTRVVALVIALNAAMFITQMVLGGSTNLLTLHRLGALEPYAVLNNSEYWRMVTALFLHYGPAHLLVNLFALYFFGPTVESALGSVRFAACYLISGIGSCAEIATLWRFGWLEMDQLVGASAAVMGIVGAWAGALIRDRHLANNRRTLRNIMIIIVVQCVFDILTPRVSMAAHLSGLATGFVVGLLLAPRRASTIAAP</sequence>
<protein>
    <recommendedName>
        <fullName evidence="6">Peptidase S54 rhomboid domain-containing protein</fullName>
    </recommendedName>
</protein>
<dbReference type="EMBL" id="CADCTA010000001">
    <property type="protein sequence ID" value="CAA9209256.1"/>
    <property type="molecule type" value="Genomic_DNA"/>
</dbReference>
<evidence type="ECO:0000256" key="3">
    <source>
        <dbReference type="ARBA" id="ARBA00022989"/>
    </source>
</evidence>
<feature type="transmembrane region" description="Helical" evidence="5">
    <location>
        <begin position="309"/>
        <end position="327"/>
    </location>
</feature>
<dbReference type="AlphaFoldDB" id="A0A6J4GYA5"/>
<dbReference type="Gene3D" id="1.20.1540.10">
    <property type="entry name" value="Rhomboid-like"/>
    <property type="match status" value="1"/>
</dbReference>
<evidence type="ECO:0000256" key="4">
    <source>
        <dbReference type="ARBA" id="ARBA00023136"/>
    </source>
</evidence>